<evidence type="ECO:0000313" key="1">
    <source>
        <dbReference type="EMBL" id="PST41840.1"/>
    </source>
</evidence>
<evidence type="ECO:0008006" key="3">
    <source>
        <dbReference type="Google" id="ProtNLM"/>
    </source>
</evidence>
<dbReference type="Proteomes" id="UP000241201">
    <property type="component" value="Unassembled WGS sequence"/>
</dbReference>
<protein>
    <recommendedName>
        <fullName evidence="3">Transposase IS30-like HTH domain-containing protein</fullName>
    </recommendedName>
</protein>
<keyword evidence="2" id="KW-1185">Reference proteome</keyword>
<name>A0A2T3G2R6_9FIRM</name>
<dbReference type="AlphaFoldDB" id="A0A2T3G2R6"/>
<organism evidence="1 2">
    <name type="scientific">Faecalibacillus faecis</name>
    <dbReference type="NCBI Taxonomy" id="1982628"/>
    <lineage>
        <taxon>Bacteria</taxon>
        <taxon>Bacillati</taxon>
        <taxon>Bacillota</taxon>
        <taxon>Erysipelotrichia</taxon>
        <taxon>Erysipelotrichales</taxon>
        <taxon>Coprobacillaceae</taxon>
        <taxon>Faecalibacillus</taxon>
    </lineage>
</organism>
<proteinExistence type="predicted"/>
<dbReference type="EMBL" id="PYLP01000002">
    <property type="protein sequence ID" value="PST41840.1"/>
    <property type="molecule type" value="Genomic_DNA"/>
</dbReference>
<reference evidence="2" key="1">
    <citation type="submission" date="2018-03" db="EMBL/GenBank/DDBJ databases">
        <title>Lachnoclostridium SNUG30370 gen.nov., sp.nov., isolated from human faeces.</title>
        <authorList>
            <person name="Seo B."/>
            <person name="Jeon K."/>
            <person name="Ko G."/>
        </authorList>
    </citation>
    <scope>NUCLEOTIDE SEQUENCE [LARGE SCALE GENOMIC DNA]</scope>
    <source>
        <strain evidence="2">SNUG30370</strain>
    </source>
</reference>
<sequence>MSVFFFHERSITMSTNNKNLHLTDQDIIIIEKGIENGPTKTAITLTLGKDKSTIGKGIISRRFQTYKSSYNPACANKDECSHNHVCSGCPDFKPFKCYICPIEIDLKKLGLNCQEKADLMVSHINSQSKENLKAKSPLEMMEFLNSELYKRFIEYGIEKIERDQIVLKPYLLKDKK</sequence>
<comment type="caution">
    <text evidence="1">The sequence shown here is derived from an EMBL/GenBank/DDBJ whole genome shotgun (WGS) entry which is preliminary data.</text>
</comment>
<evidence type="ECO:0000313" key="2">
    <source>
        <dbReference type="Proteomes" id="UP000241201"/>
    </source>
</evidence>
<gene>
    <name evidence="1" type="ORF">C7U55_02730</name>
</gene>
<accession>A0A2T3G2R6</accession>